<dbReference type="OrthoDB" id="1065005at2759"/>
<dbReference type="PANTHER" id="PTHR33592">
    <property type="entry name" value="TRANSMEMBRANE PROTEIN"/>
    <property type="match status" value="1"/>
</dbReference>
<keyword evidence="3" id="KW-1185">Reference proteome</keyword>
<evidence type="ECO:0000256" key="1">
    <source>
        <dbReference type="SAM" id="SignalP"/>
    </source>
</evidence>
<feature type="signal peptide" evidence="1">
    <location>
        <begin position="1"/>
        <end position="22"/>
    </location>
</feature>
<sequence>MMKKQVIFVVVLFALFLIFLDAKQVGAIRVLRATVDSEIRFVSLQRGTVPASGGNGCTHIRNGSGECRG</sequence>
<dbReference type="PANTHER" id="PTHR33592:SF9">
    <property type="entry name" value="TRANSMEMBRANE PROTEIN"/>
    <property type="match status" value="1"/>
</dbReference>
<comment type="caution">
    <text evidence="2">The sequence shown here is derived from an EMBL/GenBank/DDBJ whole genome shotgun (WGS) entry which is preliminary data.</text>
</comment>
<feature type="chain" id="PRO_5021955584" evidence="1">
    <location>
        <begin position="23"/>
        <end position="69"/>
    </location>
</feature>
<proteinExistence type="predicted"/>
<evidence type="ECO:0000313" key="3">
    <source>
        <dbReference type="Proteomes" id="UP000489600"/>
    </source>
</evidence>
<organism evidence="2 3">
    <name type="scientific">Arabis nemorensis</name>
    <dbReference type="NCBI Taxonomy" id="586526"/>
    <lineage>
        <taxon>Eukaryota</taxon>
        <taxon>Viridiplantae</taxon>
        <taxon>Streptophyta</taxon>
        <taxon>Embryophyta</taxon>
        <taxon>Tracheophyta</taxon>
        <taxon>Spermatophyta</taxon>
        <taxon>Magnoliopsida</taxon>
        <taxon>eudicotyledons</taxon>
        <taxon>Gunneridae</taxon>
        <taxon>Pentapetalae</taxon>
        <taxon>rosids</taxon>
        <taxon>malvids</taxon>
        <taxon>Brassicales</taxon>
        <taxon>Brassicaceae</taxon>
        <taxon>Arabideae</taxon>
        <taxon>Arabis</taxon>
    </lineage>
</organism>
<dbReference type="Proteomes" id="UP000489600">
    <property type="component" value="Unassembled WGS sequence"/>
</dbReference>
<gene>
    <name evidence="2" type="ORF">ANE_LOCUS17964</name>
</gene>
<evidence type="ECO:0000313" key="2">
    <source>
        <dbReference type="EMBL" id="VVB07520.1"/>
    </source>
</evidence>
<protein>
    <submittedName>
        <fullName evidence="2">Uncharacterized protein</fullName>
    </submittedName>
</protein>
<accession>A0A565C1K6</accession>
<name>A0A565C1K6_9BRAS</name>
<dbReference type="AlphaFoldDB" id="A0A565C1K6"/>
<keyword evidence="1" id="KW-0732">Signal</keyword>
<dbReference type="EMBL" id="CABITT030000006">
    <property type="protein sequence ID" value="VVB07520.1"/>
    <property type="molecule type" value="Genomic_DNA"/>
</dbReference>
<reference evidence="2" key="1">
    <citation type="submission" date="2019-07" db="EMBL/GenBank/DDBJ databases">
        <authorList>
            <person name="Dittberner H."/>
        </authorList>
    </citation>
    <scope>NUCLEOTIDE SEQUENCE [LARGE SCALE GENOMIC DNA]</scope>
</reference>